<dbReference type="InterPro" id="IPR042047">
    <property type="entry name" value="SleB_dom1"/>
</dbReference>
<dbReference type="PANTHER" id="PTHR33734">
    <property type="entry name" value="LYSM DOMAIN-CONTAINING GPI-ANCHORED PROTEIN 2"/>
    <property type="match status" value="1"/>
</dbReference>
<dbReference type="CDD" id="cd00118">
    <property type="entry name" value="LysM"/>
    <property type="match status" value="1"/>
</dbReference>
<dbReference type="SMART" id="SM00257">
    <property type="entry name" value="LysM"/>
    <property type="match status" value="1"/>
</dbReference>
<dbReference type="Pfam" id="PF01476">
    <property type="entry name" value="LysM"/>
    <property type="match status" value="1"/>
</dbReference>
<dbReference type="OrthoDB" id="9785345at2"/>
<feature type="domain" description="LysM" evidence="2">
    <location>
        <begin position="27"/>
        <end position="70"/>
    </location>
</feature>
<evidence type="ECO:0000313" key="3">
    <source>
        <dbReference type="EMBL" id="SNX73923.1"/>
    </source>
</evidence>
<dbReference type="EMBL" id="OAOP01000008">
    <property type="protein sequence ID" value="SNX73923.1"/>
    <property type="molecule type" value="Genomic_DNA"/>
</dbReference>
<evidence type="ECO:0000256" key="1">
    <source>
        <dbReference type="SAM" id="SignalP"/>
    </source>
</evidence>
<reference evidence="3 4" key="1">
    <citation type="submission" date="2017-08" db="EMBL/GenBank/DDBJ databases">
        <authorList>
            <person name="de Groot N.N."/>
        </authorList>
    </citation>
    <scope>NUCLEOTIDE SEQUENCE [LARGE SCALE GENOMIC DNA]</scope>
    <source>
        <strain evidence="3 4">JC228</strain>
    </source>
</reference>
<dbReference type="InterPro" id="IPR011105">
    <property type="entry name" value="Cell_wall_hydrolase_SleB"/>
</dbReference>
<gene>
    <name evidence="3" type="ORF">SAMN05877753_10840</name>
</gene>
<dbReference type="Gene3D" id="6.20.240.60">
    <property type="match status" value="1"/>
</dbReference>
<dbReference type="Gene3D" id="3.10.350.10">
    <property type="entry name" value="LysM domain"/>
    <property type="match status" value="1"/>
</dbReference>
<evidence type="ECO:0000313" key="4">
    <source>
        <dbReference type="Proteomes" id="UP000219546"/>
    </source>
</evidence>
<dbReference type="RefSeq" id="WP_097159684.1">
    <property type="nucleotide sequence ID" value="NZ_JBEPMQ010000008.1"/>
</dbReference>
<proteinExistence type="predicted"/>
<feature type="signal peptide" evidence="1">
    <location>
        <begin position="1"/>
        <end position="24"/>
    </location>
</feature>
<feature type="chain" id="PRO_5012018272" evidence="1">
    <location>
        <begin position="25"/>
        <end position="195"/>
    </location>
</feature>
<dbReference type="AlphaFoldDB" id="A0A285D456"/>
<name>A0A285D456_9BACI</name>
<organism evidence="3 4">
    <name type="scientific">Bacillus oleivorans</name>
    <dbReference type="NCBI Taxonomy" id="1448271"/>
    <lineage>
        <taxon>Bacteria</taxon>
        <taxon>Bacillati</taxon>
        <taxon>Bacillota</taxon>
        <taxon>Bacilli</taxon>
        <taxon>Bacillales</taxon>
        <taxon>Bacillaceae</taxon>
        <taxon>Bacillus</taxon>
    </lineage>
</organism>
<evidence type="ECO:0000259" key="2">
    <source>
        <dbReference type="PROSITE" id="PS51782"/>
    </source>
</evidence>
<dbReference type="Gene3D" id="1.10.10.2520">
    <property type="entry name" value="Cell wall hydrolase SleB, domain 1"/>
    <property type="match status" value="1"/>
</dbReference>
<accession>A0A285D456</accession>
<keyword evidence="4" id="KW-1185">Reference proteome</keyword>
<dbReference type="InterPro" id="IPR018392">
    <property type="entry name" value="LysM"/>
</dbReference>
<protein>
    <submittedName>
        <fullName evidence="3">N-acetylmuramoyl-L-alanine amidase</fullName>
    </submittedName>
</protein>
<dbReference type="SUPFAM" id="SSF54106">
    <property type="entry name" value="LysM domain"/>
    <property type="match status" value="1"/>
</dbReference>
<dbReference type="GO" id="GO:0008932">
    <property type="term" value="F:lytic endotransglycosylase activity"/>
    <property type="evidence" value="ECO:0007669"/>
    <property type="project" value="TreeGrafter"/>
</dbReference>
<sequence>MKKLRLIILLLAITVLGFNTSAFAQGNVHIVERGDTLWKISNTYGVSLKQTMKINNITSHFIYPGQRITLPASITSAELDLLARLVHAEAKGEPYAGKVAVATVVLNRVDHKDFPDTVKGVIYEKSNGYYAFSPVANGQINAQADAEAYRAVKEALAFRGQGNGSLFFYNPDKTTNQWIRLRAVTVTIGNHVFAR</sequence>
<dbReference type="Pfam" id="PF07486">
    <property type="entry name" value="Hydrolase_2"/>
    <property type="match status" value="1"/>
</dbReference>
<dbReference type="PROSITE" id="PS51782">
    <property type="entry name" value="LYSM"/>
    <property type="match status" value="1"/>
</dbReference>
<dbReference type="GO" id="GO:0016787">
    <property type="term" value="F:hydrolase activity"/>
    <property type="evidence" value="ECO:0007669"/>
    <property type="project" value="InterPro"/>
</dbReference>
<dbReference type="InterPro" id="IPR036779">
    <property type="entry name" value="LysM_dom_sf"/>
</dbReference>
<dbReference type="Proteomes" id="UP000219546">
    <property type="component" value="Unassembled WGS sequence"/>
</dbReference>
<keyword evidence="1" id="KW-0732">Signal</keyword>
<dbReference type="PANTHER" id="PTHR33734:SF22">
    <property type="entry name" value="MEMBRANE-BOUND LYTIC MUREIN TRANSGLYCOSYLASE D"/>
    <property type="match status" value="1"/>
</dbReference>